<gene>
    <name evidence="2" type="ORF">K444DRAFT_11657</name>
</gene>
<feature type="region of interest" description="Disordered" evidence="1">
    <location>
        <begin position="33"/>
        <end position="103"/>
    </location>
</feature>
<evidence type="ECO:0000313" key="2">
    <source>
        <dbReference type="EMBL" id="PMD67298.1"/>
    </source>
</evidence>
<dbReference type="InParanoid" id="A0A2J6TWG2"/>
<dbReference type="GeneID" id="36578444"/>
<proteinExistence type="predicted"/>
<evidence type="ECO:0000256" key="1">
    <source>
        <dbReference type="SAM" id="MobiDB-lite"/>
    </source>
</evidence>
<name>A0A2J6TWG2_9HELO</name>
<accession>A0A2J6TWG2</accession>
<feature type="compositionally biased region" description="Basic and acidic residues" evidence="1">
    <location>
        <begin position="38"/>
        <end position="47"/>
    </location>
</feature>
<dbReference type="AlphaFoldDB" id="A0A2J6TWG2"/>
<reference evidence="2 3" key="1">
    <citation type="submission" date="2016-04" db="EMBL/GenBank/DDBJ databases">
        <title>A degradative enzymes factory behind the ericoid mycorrhizal symbiosis.</title>
        <authorList>
            <consortium name="DOE Joint Genome Institute"/>
            <person name="Martino E."/>
            <person name="Morin E."/>
            <person name="Grelet G."/>
            <person name="Kuo A."/>
            <person name="Kohler A."/>
            <person name="Daghino S."/>
            <person name="Barry K."/>
            <person name="Choi C."/>
            <person name="Cichocki N."/>
            <person name="Clum A."/>
            <person name="Copeland A."/>
            <person name="Hainaut M."/>
            <person name="Haridas S."/>
            <person name="Labutti K."/>
            <person name="Lindquist E."/>
            <person name="Lipzen A."/>
            <person name="Khouja H.-R."/>
            <person name="Murat C."/>
            <person name="Ohm R."/>
            <person name="Olson A."/>
            <person name="Spatafora J."/>
            <person name="Veneault-Fourrey C."/>
            <person name="Henrissat B."/>
            <person name="Grigoriev I."/>
            <person name="Martin F."/>
            <person name="Perotto S."/>
        </authorList>
    </citation>
    <scope>NUCLEOTIDE SEQUENCE [LARGE SCALE GENOMIC DNA]</scope>
    <source>
        <strain evidence="2 3">E</strain>
    </source>
</reference>
<dbReference type="EMBL" id="KZ613740">
    <property type="protein sequence ID" value="PMD67298.1"/>
    <property type="molecule type" value="Genomic_DNA"/>
</dbReference>
<sequence>MYHGLPLLCHECTAGFDGVGLLKLVMRDARAQITPGGEEEKEKERKGCQPPVVHPHPVRRLRLQQARRGSSSPANLRGASADKATAIEQRRSDGSVIKSLTPPPYLPRLSSSLSLSLASTTLHPSPTRVAHHHTTQHNTTQPLHLLL</sequence>
<feature type="region of interest" description="Disordered" evidence="1">
    <location>
        <begin position="124"/>
        <end position="147"/>
    </location>
</feature>
<organism evidence="2 3">
    <name type="scientific">Hyaloscypha bicolor E</name>
    <dbReference type="NCBI Taxonomy" id="1095630"/>
    <lineage>
        <taxon>Eukaryota</taxon>
        <taxon>Fungi</taxon>
        <taxon>Dikarya</taxon>
        <taxon>Ascomycota</taxon>
        <taxon>Pezizomycotina</taxon>
        <taxon>Leotiomycetes</taxon>
        <taxon>Helotiales</taxon>
        <taxon>Hyaloscyphaceae</taxon>
        <taxon>Hyaloscypha</taxon>
        <taxon>Hyaloscypha bicolor</taxon>
    </lineage>
</organism>
<feature type="compositionally biased region" description="Low complexity" evidence="1">
    <location>
        <begin position="136"/>
        <end position="147"/>
    </location>
</feature>
<dbReference type="Proteomes" id="UP000235371">
    <property type="component" value="Unassembled WGS sequence"/>
</dbReference>
<evidence type="ECO:0000313" key="3">
    <source>
        <dbReference type="Proteomes" id="UP000235371"/>
    </source>
</evidence>
<keyword evidence="3" id="KW-1185">Reference proteome</keyword>
<protein>
    <submittedName>
        <fullName evidence="2">Uncharacterized protein</fullName>
    </submittedName>
</protein>
<dbReference type="RefSeq" id="XP_024744202.1">
    <property type="nucleotide sequence ID" value="XM_024870362.1"/>
</dbReference>